<accession>A0A264W0L6</accession>
<gene>
    <name evidence="1" type="ORF">CF394_13415</name>
</gene>
<protein>
    <submittedName>
        <fullName evidence="1">Uncharacterized protein</fullName>
    </submittedName>
</protein>
<reference evidence="1 2" key="1">
    <citation type="submission" date="2017-07" db="EMBL/GenBank/DDBJ databases">
        <title>Tetzosporium hominis gen.nov. sp.nov.</title>
        <authorList>
            <person name="Tetz G."/>
            <person name="Tetz V."/>
        </authorList>
    </citation>
    <scope>NUCLEOTIDE SEQUENCE [LARGE SCALE GENOMIC DNA]</scope>
    <source>
        <strain evidence="1 2">VT-49</strain>
    </source>
</reference>
<evidence type="ECO:0000313" key="2">
    <source>
        <dbReference type="Proteomes" id="UP000217065"/>
    </source>
</evidence>
<dbReference type="InterPro" id="IPR023430">
    <property type="entry name" value="Pept_HybD-like_dom_sf"/>
</dbReference>
<sequence>MRNNELELERIESFPDIEKKVESLDHGIQVTSFTNEHNHSFVSIESLDLAVEDVEGLKRIQDFATTQLQVTFPFSPGKVCIVGLGNQWMTADAL</sequence>
<dbReference type="EMBL" id="NOKQ01000289">
    <property type="protein sequence ID" value="OZS77128.1"/>
    <property type="molecule type" value="Genomic_DNA"/>
</dbReference>
<keyword evidence="2" id="KW-1185">Reference proteome</keyword>
<comment type="caution">
    <text evidence="1">The sequence shown here is derived from an EMBL/GenBank/DDBJ whole genome shotgun (WGS) entry which is preliminary data.</text>
</comment>
<dbReference type="RefSeq" id="WP_094944293.1">
    <property type="nucleotide sequence ID" value="NZ_NOKQ01000289.1"/>
</dbReference>
<name>A0A264W0L6_9BACL</name>
<organism evidence="1 2">
    <name type="scientific">Tetzosporium hominis</name>
    <dbReference type="NCBI Taxonomy" id="2020506"/>
    <lineage>
        <taxon>Bacteria</taxon>
        <taxon>Bacillati</taxon>
        <taxon>Bacillota</taxon>
        <taxon>Bacilli</taxon>
        <taxon>Bacillales</taxon>
        <taxon>Caryophanaceae</taxon>
        <taxon>Tetzosporium</taxon>
    </lineage>
</organism>
<proteinExistence type="predicted"/>
<evidence type="ECO:0000313" key="1">
    <source>
        <dbReference type="EMBL" id="OZS77128.1"/>
    </source>
</evidence>
<dbReference type="Proteomes" id="UP000217065">
    <property type="component" value="Unassembled WGS sequence"/>
</dbReference>
<dbReference type="AlphaFoldDB" id="A0A264W0L6"/>
<dbReference type="SUPFAM" id="SSF53163">
    <property type="entry name" value="HybD-like"/>
    <property type="match status" value="1"/>
</dbReference>